<evidence type="ECO:0000313" key="4">
    <source>
        <dbReference type="EMBL" id="HIA97981.1"/>
    </source>
</evidence>
<dbReference type="InterPro" id="IPR006558">
    <property type="entry name" value="LamG-like"/>
</dbReference>
<feature type="non-terminal residue" evidence="4">
    <location>
        <position position="694"/>
    </location>
</feature>
<protein>
    <submittedName>
        <fullName evidence="4">DUF2341 domain-containing protein</fullName>
    </submittedName>
</protein>
<comment type="caution">
    <text evidence="4">The sequence shown here is derived from an EMBL/GenBank/DDBJ whole genome shotgun (WGS) entry which is preliminary data.</text>
</comment>
<dbReference type="SMART" id="SM00560">
    <property type="entry name" value="LamGL"/>
    <property type="match status" value="1"/>
</dbReference>
<reference evidence="5" key="1">
    <citation type="journal article" date="2019" name="bioRxiv">
        <title>Genome diversification in globally distributed novel marine Proteobacteria is linked to environmental adaptation.</title>
        <authorList>
            <person name="Zhou Z."/>
            <person name="Tran P.Q."/>
            <person name="Kieft K."/>
            <person name="Anantharaman K."/>
        </authorList>
    </citation>
    <scope>NUCLEOTIDE SEQUENCE [LARGE SCALE GENOMIC DNA]</scope>
</reference>
<organism evidence="4 5">
    <name type="scientific">Marine Group III euryarchaeote</name>
    <dbReference type="NCBI Taxonomy" id="2173149"/>
    <lineage>
        <taxon>Archaea</taxon>
        <taxon>Methanobacteriati</taxon>
        <taxon>Thermoplasmatota</taxon>
        <taxon>Thermoplasmata</taxon>
        <taxon>Candidatus Thermoprofundales</taxon>
    </lineage>
</organism>
<evidence type="ECO:0000256" key="2">
    <source>
        <dbReference type="ARBA" id="ARBA00023157"/>
    </source>
</evidence>
<evidence type="ECO:0000259" key="3">
    <source>
        <dbReference type="SMART" id="SM00560"/>
    </source>
</evidence>
<dbReference type="AlphaFoldDB" id="A0A7J4CZ65"/>
<gene>
    <name evidence="4" type="ORF">EYO15_02225</name>
</gene>
<evidence type="ECO:0000256" key="1">
    <source>
        <dbReference type="ARBA" id="ARBA00022729"/>
    </source>
</evidence>
<accession>A0A7J4CZ65</accession>
<evidence type="ECO:0000313" key="5">
    <source>
        <dbReference type="Proteomes" id="UP000589132"/>
    </source>
</evidence>
<dbReference type="SUPFAM" id="SSF49899">
    <property type="entry name" value="Concanavalin A-like lectins/glucanases"/>
    <property type="match status" value="1"/>
</dbReference>
<feature type="domain" description="LamG-like jellyroll fold" evidence="3">
    <location>
        <begin position="460"/>
        <end position="596"/>
    </location>
</feature>
<dbReference type="InterPro" id="IPR035986">
    <property type="entry name" value="PKD_dom_sf"/>
</dbReference>
<dbReference type="InterPro" id="IPR018765">
    <property type="entry name" value="DUF2341"/>
</dbReference>
<dbReference type="SUPFAM" id="SSF49299">
    <property type="entry name" value="PKD domain"/>
    <property type="match status" value="1"/>
</dbReference>
<dbReference type="Proteomes" id="UP000589132">
    <property type="component" value="Unassembled WGS sequence"/>
</dbReference>
<proteinExistence type="predicted"/>
<feature type="non-terminal residue" evidence="4">
    <location>
        <position position="1"/>
    </location>
</feature>
<dbReference type="EMBL" id="DTTC01000131">
    <property type="protein sequence ID" value="HIA97981.1"/>
    <property type="molecule type" value="Genomic_DNA"/>
</dbReference>
<dbReference type="Pfam" id="PF10102">
    <property type="entry name" value="DUF2341"/>
    <property type="match status" value="1"/>
</dbReference>
<keyword evidence="2" id="KW-1015">Disulfide bond</keyword>
<dbReference type="PROSITE" id="PS50138">
    <property type="entry name" value="BRCA2_REPEAT"/>
    <property type="match status" value="1"/>
</dbReference>
<dbReference type="Pfam" id="PF13385">
    <property type="entry name" value="Laminin_G_3"/>
    <property type="match status" value="1"/>
</dbReference>
<dbReference type="InterPro" id="IPR002093">
    <property type="entry name" value="BRCA2_repeat"/>
</dbReference>
<dbReference type="InterPro" id="IPR013320">
    <property type="entry name" value="ConA-like_dom_sf"/>
</dbReference>
<keyword evidence="1" id="KW-0732">Signal</keyword>
<sequence length="694" mass="77744">VDGFWSFKDYEHVLVTGLEVTPDFAVQGSGFLDFDFTYKRQISLSSATSIDNTTIQIIIDNSTFDYQYANQTGRDIRFYDSTFSTKFHYWIKEWNYDGESKFWVRIPDSGTSEFYLAYGHSTAISESNATNVFEFFDDFEDGSLDLTLWEGDTNGFTECNGYLFAGTSCNNYGRNGYRLTSIKEWTGSYVMEVKVYIDYTNWGGFQAAGWHESTSDGIGAGFYSYDDYYAVQDDGSTSQYYDNYADDWVILTLTANGASSKASYYNVADNSYYNFSINNGGLSDEVIALGKWQCDCRMNESYRAWWDQISVRNYDPTTYTIQIGNQTNANVVDNNVTFKTTLSPGNHTIYFSVKDNTTLWSSKSDRWLYINDQPIGTIVSVSSTLVYTNGTYDTVDSNTIHMWRLDEGSGSSTSDDGSYGWSGYLYNSPSWVTGKSGSALEFDGDNDYVRSSGQTSTNTGEVTIEAWIKLDGDVDSESTIYAWGACPVQLRVTTSEKLKLNAYFDNGGNQYLTGSTTLVPGVWYHVAATISESGDTMKLYINGTEDASYSLSSSNYLYNWGWYDAIGYNGGNWWSSDYFEGIIDEVRVSNISRSASDIGNYLDTDNITFKGSATDQSGYVAAYSWTSSLDGELSTQATFTIHESNLSFGNHTITFKAQDETGAWSVPKTINITVRSFPYAKITSVEPWYVNIGT</sequence>
<name>A0A7J4CZ65_9ARCH</name>
<dbReference type="Gene3D" id="2.60.120.200">
    <property type="match status" value="1"/>
</dbReference>